<dbReference type="AlphaFoldDB" id="A1VQH3"/>
<dbReference type="HOGENOM" id="CLU_2370428_0_0_4"/>
<dbReference type="EMBL" id="CP000529">
    <property type="protein sequence ID" value="ABM37901.1"/>
    <property type="molecule type" value="Genomic_DNA"/>
</dbReference>
<protein>
    <submittedName>
        <fullName evidence="1">Uncharacterized protein</fullName>
    </submittedName>
</protein>
<organism evidence="1 2">
    <name type="scientific">Polaromonas naphthalenivorans (strain CJ2)</name>
    <dbReference type="NCBI Taxonomy" id="365044"/>
    <lineage>
        <taxon>Bacteria</taxon>
        <taxon>Pseudomonadati</taxon>
        <taxon>Pseudomonadota</taxon>
        <taxon>Betaproteobacteria</taxon>
        <taxon>Burkholderiales</taxon>
        <taxon>Comamonadaceae</taxon>
        <taxon>Polaromonas</taxon>
    </lineage>
</organism>
<evidence type="ECO:0000313" key="2">
    <source>
        <dbReference type="Proteomes" id="UP000000644"/>
    </source>
</evidence>
<proteinExistence type="predicted"/>
<reference evidence="2" key="1">
    <citation type="journal article" date="2009" name="Environ. Microbiol.">
        <title>The genome of Polaromonas naphthalenivorans strain CJ2, isolated from coal tar-contaminated sediment, reveals physiological and metabolic versatility and evolution through extensive horizontal gene transfer.</title>
        <authorList>
            <person name="Yagi J.M."/>
            <person name="Sims D."/>
            <person name="Brettin T."/>
            <person name="Bruce D."/>
            <person name="Madsen E.L."/>
        </authorList>
    </citation>
    <scope>NUCLEOTIDE SEQUENCE [LARGE SCALE GENOMIC DNA]</scope>
    <source>
        <strain evidence="2">CJ2</strain>
    </source>
</reference>
<name>A1VQH3_POLNA</name>
<accession>A1VQH3</accession>
<sequence>MVPVLPCGQAKGCCSQYDSAHGCVTALARKPAAQSRVIICACPRTATLQTPLAVTERLLFRAAVQSNEVYPPRLAPLPLAGIVARQINADRYAYG</sequence>
<keyword evidence="2" id="KW-1185">Reference proteome</keyword>
<dbReference type="KEGG" id="pna:Pnap_2598"/>
<evidence type="ECO:0000313" key="1">
    <source>
        <dbReference type="EMBL" id="ABM37901.1"/>
    </source>
</evidence>
<dbReference type="Proteomes" id="UP000000644">
    <property type="component" value="Chromosome"/>
</dbReference>
<gene>
    <name evidence="1" type="ordered locus">Pnap_2598</name>
</gene>